<feature type="transmembrane region" description="Helical" evidence="1">
    <location>
        <begin position="87"/>
        <end position="106"/>
    </location>
</feature>
<keyword evidence="3" id="KW-1185">Reference proteome</keyword>
<organism evidence="2 3">
    <name type="scientific">Karstenula rhodostoma CBS 690.94</name>
    <dbReference type="NCBI Taxonomy" id="1392251"/>
    <lineage>
        <taxon>Eukaryota</taxon>
        <taxon>Fungi</taxon>
        <taxon>Dikarya</taxon>
        <taxon>Ascomycota</taxon>
        <taxon>Pezizomycotina</taxon>
        <taxon>Dothideomycetes</taxon>
        <taxon>Pleosporomycetidae</taxon>
        <taxon>Pleosporales</taxon>
        <taxon>Massarineae</taxon>
        <taxon>Didymosphaeriaceae</taxon>
        <taxon>Karstenula</taxon>
    </lineage>
</organism>
<evidence type="ECO:0000313" key="2">
    <source>
        <dbReference type="EMBL" id="KAF2438410.1"/>
    </source>
</evidence>
<gene>
    <name evidence="2" type="ORF">P171DRAFT_160585</name>
</gene>
<proteinExistence type="predicted"/>
<evidence type="ECO:0000256" key="1">
    <source>
        <dbReference type="SAM" id="Phobius"/>
    </source>
</evidence>
<keyword evidence="1" id="KW-1133">Transmembrane helix</keyword>
<dbReference type="EMBL" id="MU001512">
    <property type="protein sequence ID" value="KAF2438410.1"/>
    <property type="molecule type" value="Genomic_DNA"/>
</dbReference>
<reference evidence="2" key="1">
    <citation type="journal article" date="2020" name="Stud. Mycol.">
        <title>101 Dothideomycetes genomes: a test case for predicting lifestyles and emergence of pathogens.</title>
        <authorList>
            <person name="Haridas S."/>
            <person name="Albert R."/>
            <person name="Binder M."/>
            <person name="Bloem J."/>
            <person name="Labutti K."/>
            <person name="Salamov A."/>
            <person name="Andreopoulos B."/>
            <person name="Baker S."/>
            <person name="Barry K."/>
            <person name="Bills G."/>
            <person name="Bluhm B."/>
            <person name="Cannon C."/>
            <person name="Castanera R."/>
            <person name="Culley D."/>
            <person name="Daum C."/>
            <person name="Ezra D."/>
            <person name="Gonzalez J."/>
            <person name="Henrissat B."/>
            <person name="Kuo A."/>
            <person name="Liang C."/>
            <person name="Lipzen A."/>
            <person name="Lutzoni F."/>
            <person name="Magnuson J."/>
            <person name="Mondo S."/>
            <person name="Nolan M."/>
            <person name="Ohm R."/>
            <person name="Pangilinan J."/>
            <person name="Park H.-J."/>
            <person name="Ramirez L."/>
            <person name="Alfaro M."/>
            <person name="Sun H."/>
            <person name="Tritt A."/>
            <person name="Yoshinaga Y."/>
            <person name="Zwiers L.-H."/>
            <person name="Turgeon B."/>
            <person name="Goodwin S."/>
            <person name="Spatafora J."/>
            <person name="Crous P."/>
            <person name="Grigoriev I."/>
        </authorList>
    </citation>
    <scope>NUCLEOTIDE SEQUENCE</scope>
    <source>
        <strain evidence="2">CBS 690.94</strain>
    </source>
</reference>
<sequence length="126" mass="14267">MHMGNASIVTPAGLAGKSGWQIEFFDPDDDDDASLGPGLAHYWLQCQALLLRLFCDGVHHSSALRTNMVRRYYTRKHGRTTVGLSRGLFVLGFIFFAWWLLLLGYLSHIHSSRGDSYTSRDFVRFA</sequence>
<evidence type="ECO:0000313" key="3">
    <source>
        <dbReference type="Proteomes" id="UP000799764"/>
    </source>
</evidence>
<accession>A0A9P4U5U1</accession>
<name>A0A9P4U5U1_9PLEO</name>
<protein>
    <submittedName>
        <fullName evidence="2">Uncharacterized protein</fullName>
    </submittedName>
</protein>
<keyword evidence="1" id="KW-0472">Membrane</keyword>
<keyword evidence="1" id="KW-0812">Transmembrane</keyword>
<dbReference type="AlphaFoldDB" id="A0A9P4U5U1"/>
<comment type="caution">
    <text evidence="2">The sequence shown here is derived from an EMBL/GenBank/DDBJ whole genome shotgun (WGS) entry which is preliminary data.</text>
</comment>
<dbReference type="Proteomes" id="UP000799764">
    <property type="component" value="Unassembled WGS sequence"/>
</dbReference>